<reference evidence="3" key="1">
    <citation type="submission" date="2021-02" db="EMBL/GenBank/DDBJ databases">
        <title>Natronogracilivirga saccharolytica gen. nov. sp. nov. a new anaerobic, haloalkiliphilic carbohydrate-fermenting bacterium from soda lake and proposing of Cyclonatronumiaceae fam. nov. in the phylum Balneolaeota.</title>
        <authorList>
            <person name="Zhilina T.N."/>
            <person name="Sorokin D.Y."/>
            <person name="Zavarzina D.G."/>
            <person name="Toshchakov S.V."/>
            <person name="Kublanov I.V."/>
        </authorList>
    </citation>
    <scope>NUCLEOTIDE SEQUENCE</scope>
    <source>
        <strain evidence="3">Z-1702</strain>
    </source>
</reference>
<protein>
    <submittedName>
        <fullName evidence="3">4'-phosphopantetheinyl transferase superfamily protein</fullName>
    </submittedName>
</protein>
<evidence type="ECO:0000256" key="1">
    <source>
        <dbReference type="ARBA" id="ARBA00022679"/>
    </source>
</evidence>
<evidence type="ECO:0000313" key="4">
    <source>
        <dbReference type="Proteomes" id="UP000673975"/>
    </source>
</evidence>
<evidence type="ECO:0000313" key="3">
    <source>
        <dbReference type="EMBL" id="MBP3192918.1"/>
    </source>
</evidence>
<comment type="caution">
    <text evidence="3">The sequence shown here is derived from an EMBL/GenBank/DDBJ whole genome shotgun (WGS) entry which is preliminary data.</text>
</comment>
<dbReference type="Proteomes" id="UP000673975">
    <property type="component" value="Unassembled WGS sequence"/>
</dbReference>
<dbReference type="EMBL" id="JAFIDN010000007">
    <property type="protein sequence ID" value="MBP3192918.1"/>
    <property type="molecule type" value="Genomic_DNA"/>
</dbReference>
<proteinExistence type="predicted"/>
<keyword evidence="1 3" id="KW-0808">Transferase</keyword>
<dbReference type="Gene3D" id="3.90.470.20">
    <property type="entry name" value="4'-phosphopantetheinyl transferase domain"/>
    <property type="match status" value="2"/>
</dbReference>
<dbReference type="RefSeq" id="WP_210512075.1">
    <property type="nucleotide sequence ID" value="NZ_JAFIDN010000007.1"/>
</dbReference>
<dbReference type="Pfam" id="PF01648">
    <property type="entry name" value="ACPS"/>
    <property type="match status" value="1"/>
</dbReference>
<feature type="domain" description="4'-phosphopantetheinyl transferase" evidence="2">
    <location>
        <begin position="94"/>
        <end position="173"/>
    </location>
</feature>
<dbReference type="SUPFAM" id="SSF56214">
    <property type="entry name" value="4'-phosphopantetheinyl transferase"/>
    <property type="match status" value="1"/>
</dbReference>
<name>A0A8J7RMT0_9BACT</name>
<dbReference type="GO" id="GO:0008897">
    <property type="term" value="F:holo-[acyl-carrier-protein] synthase activity"/>
    <property type="evidence" value="ECO:0007669"/>
    <property type="project" value="InterPro"/>
</dbReference>
<accession>A0A8J7RMT0</accession>
<dbReference type="InterPro" id="IPR037143">
    <property type="entry name" value="4-PPantetheinyl_Trfase_dom_sf"/>
</dbReference>
<gene>
    <name evidence="3" type="ORF">NATSA_09610</name>
</gene>
<dbReference type="InterPro" id="IPR008278">
    <property type="entry name" value="4-PPantetheinyl_Trfase_dom"/>
</dbReference>
<organism evidence="3 4">
    <name type="scientific">Natronogracilivirga saccharolytica</name>
    <dbReference type="NCBI Taxonomy" id="2812953"/>
    <lineage>
        <taxon>Bacteria</taxon>
        <taxon>Pseudomonadati</taxon>
        <taxon>Balneolota</taxon>
        <taxon>Balneolia</taxon>
        <taxon>Balneolales</taxon>
        <taxon>Cyclonatronaceae</taxon>
        <taxon>Natronogracilivirga</taxon>
    </lineage>
</organism>
<sequence length="196" mass="21812">MEWLVHTHVPVAFPPGCILMAVGGEPGKDRPAGADPVQVLSRLIDRQGLDSGSFKLRKMDTGKPFGLVNGENIGIGISHCSSLLVCGIHTSGEIGLDVEPAGRTLHPRLRERICHPEEEEMLPDDLCCIRMWTIKEAALKFLGTGLRLAMSKIRLDMLDENRFRAETGVDTLEIFSFLFREHWIAVALKEKENQEV</sequence>
<keyword evidence="4" id="KW-1185">Reference proteome</keyword>
<evidence type="ECO:0000259" key="2">
    <source>
        <dbReference type="Pfam" id="PF01648"/>
    </source>
</evidence>
<dbReference type="AlphaFoldDB" id="A0A8J7RMT0"/>
<dbReference type="GO" id="GO:0000287">
    <property type="term" value="F:magnesium ion binding"/>
    <property type="evidence" value="ECO:0007669"/>
    <property type="project" value="InterPro"/>
</dbReference>